<feature type="compositionally biased region" description="Basic and acidic residues" evidence="7">
    <location>
        <begin position="206"/>
        <end position="219"/>
    </location>
</feature>
<accession>A0A166RKX0</accession>
<protein>
    <submittedName>
        <fullName evidence="10">SH3 domain protein</fullName>
    </submittedName>
</protein>
<feature type="region of interest" description="Disordered" evidence="7">
    <location>
        <begin position="136"/>
        <end position="169"/>
    </location>
</feature>
<feature type="region of interest" description="Disordered" evidence="7">
    <location>
        <begin position="334"/>
        <end position="367"/>
    </location>
</feature>
<evidence type="ECO:0000313" key="10">
    <source>
        <dbReference type="EMBL" id="OAA32365.1"/>
    </source>
</evidence>
<dbReference type="GO" id="GO:0071944">
    <property type="term" value="C:cell periphery"/>
    <property type="evidence" value="ECO:0007669"/>
    <property type="project" value="UniProtKB-ARBA"/>
</dbReference>
<dbReference type="PANTHER" id="PTHR15549:SF30">
    <property type="entry name" value="MID2 DOMAIN-CONTAINING PROTEIN"/>
    <property type="match status" value="1"/>
</dbReference>
<sequence length="592" mass="62060">MPHSHRHHHAPRDISEDMINWLNDPFGSNDLDNGNSPRSEKGADGGRAMVIHTVYKTLAPTFEGPIAGYSTLNIDPQPQPTREPPIPQAAQPEPTKSPVPKPKAVSTGMPMVISQIPTTSRLDTVLALATEKPTFTDSLSPGDQTVTPTSSLVLTTGTPTAESATVKDGSDGTGAGTKAGIAFGVLGGVFIVGLIAFLLFNRRRREAGSRREADDEKYTNRNNPFDAMTIRSDPHAPRISLRPVTQFLPNWNLDKRTSRAAAAALNPAAASAFGSNGKNHGGWDRPGTSQSMHPANPFGNQAERVPEPTVEERQTFPSSDPFTANGPAIAAGGLARKTSMRKDGPKNVDLTVSKLGPIPPSPAGTEFSITSMAPGSAVPQSSGAAAIAAAGGPANSNVHRVQLDFKPSLDDEMELKAGDLVRLLHEYDDGWALVIRLDRSRQGVVPRTCLSTRPVKPRTPQGASRPGPPINPSSQYARGPNQQPQGPGQRPSTPQGRPMTPQGMAQGRPRMGPGGLGGPGPRPMSPSGRPQSPGPRYNGHAGMAGGRPQSPVGVNRPVEGIAGPGPLNPLASSPPRGPATGPVRKPVPGQAY</sequence>
<dbReference type="Proteomes" id="UP000078544">
    <property type="component" value="Unassembled WGS sequence"/>
</dbReference>
<evidence type="ECO:0000256" key="8">
    <source>
        <dbReference type="SAM" id="Phobius"/>
    </source>
</evidence>
<gene>
    <name evidence="10" type="ORF">AAL_01697</name>
</gene>
<dbReference type="InterPro" id="IPR035521">
    <property type="entry name" value="Fus1_SH3"/>
</dbReference>
<evidence type="ECO:0000256" key="6">
    <source>
        <dbReference type="PROSITE-ProRule" id="PRU00192"/>
    </source>
</evidence>
<evidence type="ECO:0000259" key="9">
    <source>
        <dbReference type="PROSITE" id="PS50002"/>
    </source>
</evidence>
<keyword evidence="2 6" id="KW-0728">SH3 domain</keyword>
<feature type="region of interest" description="Disordered" evidence="7">
    <location>
        <begin position="272"/>
        <end position="293"/>
    </location>
</feature>
<dbReference type="InterPro" id="IPR036028">
    <property type="entry name" value="SH3-like_dom_sf"/>
</dbReference>
<evidence type="ECO:0000256" key="7">
    <source>
        <dbReference type="SAM" id="MobiDB-lite"/>
    </source>
</evidence>
<evidence type="ECO:0000256" key="3">
    <source>
        <dbReference type="ARBA" id="ARBA00022692"/>
    </source>
</evidence>
<keyword evidence="5 8" id="KW-0472">Membrane</keyword>
<comment type="caution">
    <text evidence="10">The sequence shown here is derived from an EMBL/GenBank/DDBJ whole genome shotgun (WGS) entry which is preliminary data.</text>
</comment>
<dbReference type="AlphaFoldDB" id="A0A166RKX0"/>
<feature type="compositionally biased region" description="Low complexity" evidence="7">
    <location>
        <begin position="525"/>
        <end position="536"/>
    </location>
</feature>
<dbReference type="Pfam" id="PF14604">
    <property type="entry name" value="SH3_9"/>
    <property type="match status" value="1"/>
</dbReference>
<dbReference type="STRING" id="1081109.A0A166RKX0"/>
<dbReference type="InterPro" id="IPR051694">
    <property type="entry name" value="Immunoregulatory_rcpt-like"/>
</dbReference>
<dbReference type="OrthoDB" id="5340910at2759"/>
<feature type="compositionally biased region" description="Low complexity" evidence="7">
    <location>
        <begin position="145"/>
        <end position="160"/>
    </location>
</feature>
<feature type="compositionally biased region" description="Pro residues" evidence="7">
    <location>
        <begin position="77"/>
        <end position="87"/>
    </location>
</feature>
<feature type="domain" description="SH3" evidence="9">
    <location>
        <begin position="394"/>
        <end position="455"/>
    </location>
</feature>
<evidence type="ECO:0000256" key="1">
    <source>
        <dbReference type="ARBA" id="ARBA00004167"/>
    </source>
</evidence>
<comment type="subcellular location">
    <subcellularLocation>
        <location evidence="1">Membrane</location>
        <topology evidence="1">Single-pass membrane protein</topology>
    </subcellularLocation>
</comment>
<dbReference type="GO" id="GO:0016020">
    <property type="term" value="C:membrane"/>
    <property type="evidence" value="ECO:0007669"/>
    <property type="project" value="UniProtKB-SubCell"/>
</dbReference>
<dbReference type="SUPFAM" id="SSF50044">
    <property type="entry name" value="SH3-domain"/>
    <property type="match status" value="1"/>
</dbReference>
<keyword evidence="3 8" id="KW-0812">Transmembrane</keyword>
<keyword evidence="4 8" id="KW-1133">Transmembrane helix</keyword>
<evidence type="ECO:0000256" key="5">
    <source>
        <dbReference type="ARBA" id="ARBA00023136"/>
    </source>
</evidence>
<reference evidence="10 11" key="1">
    <citation type="journal article" date="2016" name="Genome Biol. Evol.">
        <title>Divergent and convergent evolution of fungal pathogenicity.</title>
        <authorList>
            <person name="Shang Y."/>
            <person name="Xiao G."/>
            <person name="Zheng P."/>
            <person name="Cen K."/>
            <person name="Zhan S."/>
            <person name="Wang C."/>
        </authorList>
    </citation>
    <scope>NUCLEOTIDE SEQUENCE [LARGE SCALE GENOMIC DNA]</scope>
    <source>
        <strain evidence="10 11">RCEF 2490</strain>
    </source>
</reference>
<name>A0A166RKX0_9HYPO</name>
<feature type="region of interest" description="Disordered" evidence="7">
    <location>
        <begin position="69"/>
        <end position="106"/>
    </location>
</feature>
<dbReference type="Gene3D" id="2.30.30.40">
    <property type="entry name" value="SH3 Domains"/>
    <property type="match status" value="1"/>
</dbReference>
<feature type="transmembrane region" description="Helical" evidence="8">
    <location>
        <begin position="179"/>
        <end position="200"/>
    </location>
</feature>
<evidence type="ECO:0000256" key="2">
    <source>
        <dbReference type="ARBA" id="ARBA00022443"/>
    </source>
</evidence>
<organism evidence="10 11">
    <name type="scientific">Moelleriella libera RCEF 2490</name>
    <dbReference type="NCBI Taxonomy" id="1081109"/>
    <lineage>
        <taxon>Eukaryota</taxon>
        <taxon>Fungi</taxon>
        <taxon>Dikarya</taxon>
        <taxon>Ascomycota</taxon>
        <taxon>Pezizomycotina</taxon>
        <taxon>Sordariomycetes</taxon>
        <taxon>Hypocreomycetidae</taxon>
        <taxon>Hypocreales</taxon>
        <taxon>Clavicipitaceae</taxon>
        <taxon>Moelleriella</taxon>
    </lineage>
</organism>
<keyword evidence="11" id="KW-1185">Reference proteome</keyword>
<dbReference type="SMART" id="SM00326">
    <property type="entry name" value="SH3"/>
    <property type="match status" value="1"/>
</dbReference>
<feature type="region of interest" description="Disordered" evidence="7">
    <location>
        <begin position="448"/>
        <end position="592"/>
    </location>
</feature>
<dbReference type="PANTHER" id="PTHR15549">
    <property type="entry name" value="PAIRED IMMUNOGLOBULIN-LIKE TYPE 2 RECEPTOR"/>
    <property type="match status" value="1"/>
</dbReference>
<feature type="compositionally biased region" description="Low complexity" evidence="7">
    <location>
        <begin position="478"/>
        <end position="498"/>
    </location>
</feature>
<dbReference type="InterPro" id="IPR001452">
    <property type="entry name" value="SH3_domain"/>
</dbReference>
<dbReference type="EMBL" id="AZGY01000002">
    <property type="protein sequence ID" value="OAA32365.1"/>
    <property type="molecule type" value="Genomic_DNA"/>
</dbReference>
<dbReference type="PROSITE" id="PS50002">
    <property type="entry name" value="SH3"/>
    <property type="match status" value="1"/>
</dbReference>
<proteinExistence type="predicted"/>
<evidence type="ECO:0000256" key="4">
    <source>
        <dbReference type="ARBA" id="ARBA00022989"/>
    </source>
</evidence>
<dbReference type="CDD" id="cd11854">
    <property type="entry name" value="SH3_Fus1p"/>
    <property type="match status" value="1"/>
</dbReference>
<feature type="region of interest" description="Disordered" evidence="7">
    <location>
        <begin position="206"/>
        <end position="231"/>
    </location>
</feature>
<evidence type="ECO:0000313" key="11">
    <source>
        <dbReference type="Proteomes" id="UP000078544"/>
    </source>
</evidence>